<proteinExistence type="inferred from homology"/>
<dbReference type="PANTHER" id="PTHR33048">
    <property type="entry name" value="PTH11-LIKE INTEGRAL MEMBRANE PROTEIN (AFU_ORTHOLOGUE AFUA_5G11245)"/>
    <property type="match status" value="1"/>
</dbReference>
<evidence type="ECO:0000256" key="4">
    <source>
        <dbReference type="ARBA" id="ARBA00023136"/>
    </source>
</evidence>
<reference evidence="9" key="1">
    <citation type="submission" date="2021-06" db="EMBL/GenBank/DDBJ databases">
        <title>Comparative genomics, transcriptomics and evolutionary studies reveal genomic signatures of adaptation to plant cell wall in hemibiotrophic fungi.</title>
        <authorList>
            <consortium name="DOE Joint Genome Institute"/>
            <person name="Baroncelli R."/>
            <person name="Diaz J.F."/>
            <person name="Benocci T."/>
            <person name="Peng M."/>
            <person name="Battaglia E."/>
            <person name="Haridas S."/>
            <person name="Andreopoulos W."/>
            <person name="Labutti K."/>
            <person name="Pangilinan J."/>
            <person name="Floch G.L."/>
            <person name="Makela M.R."/>
            <person name="Henrissat B."/>
            <person name="Grigoriev I.V."/>
            <person name="Crouch J.A."/>
            <person name="De Vries R.P."/>
            <person name="Sukno S.A."/>
            <person name="Thon M.R."/>
        </authorList>
    </citation>
    <scope>NUCLEOTIDE SEQUENCE</scope>
    <source>
        <strain evidence="9">MAFF235873</strain>
    </source>
</reference>
<comment type="similarity">
    <text evidence="5">Belongs to the SAT4 family.</text>
</comment>
<evidence type="ECO:0000256" key="3">
    <source>
        <dbReference type="ARBA" id="ARBA00022989"/>
    </source>
</evidence>
<evidence type="ECO:0000313" key="9">
    <source>
        <dbReference type="EMBL" id="KAK2034863.1"/>
    </source>
</evidence>
<name>A0AAD9HTQ9_9PEZI</name>
<dbReference type="InterPro" id="IPR052337">
    <property type="entry name" value="SAT4-like"/>
</dbReference>
<feature type="transmembrane region" description="Helical" evidence="7">
    <location>
        <begin position="126"/>
        <end position="150"/>
    </location>
</feature>
<dbReference type="PANTHER" id="PTHR33048:SF15">
    <property type="entry name" value="INTEGRAL MEMBRANE PROTEIN"/>
    <property type="match status" value="1"/>
</dbReference>
<evidence type="ECO:0000259" key="8">
    <source>
        <dbReference type="Pfam" id="PF20684"/>
    </source>
</evidence>
<dbReference type="Pfam" id="PF20684">
    <property type="entry name" value="Fung_rhodopsin"/>
    <property type="match status" value="1"/>
</dbReference>
<feature type="transmembrane region" description="Helical" evidence="7">
    <location>
        <begin position="97"/>
        <end position="119"/>
    </location>
</feature>
<sequence length="381" mass="41549">MVPDSDVWHPIKPQGLALAIVVTGVIFAALTTVVVAMRCWIRFRANNVGLDDYAMIAGYVVNVVHTLVAISGCFTGVGTRDALLNHDVRMEGLKLLLIWQALYSAGLCFIKASISITLMRITTQKAYHYILIGLLILCSVVSTTSIIVILNQCHPLERYWDKSVPGTCMKPSSATAMSYISSAVNVITDISVATIPIVLLRHVQMRSQLKFYIRILFGLGLLAGVASTIRLGFTNAYMETTDFLHDTGKVVLCTVLECSLGIIVGSLPILRTYFARLAKNYSSDAETGYNSKLKYLNATYSQSNPRKPSVWETNTYVNVTGGGNESDSIGSDFRNAEAKKSVTITRQVIIVTTDLHQSSDGLDELKTGGKDAPPKVMAPKV</sequence>
<dbReference type="Proteomes" id="UP001232148">
    <property type="component" value="Unassembled WGS sequence"/>
</dbReference>
<organism evidence="9 10">
    <name type="scientific">Colletotrichum zoysiae</name>
    <dbReference type="NCBI Taxonomy" id="1216348"/>
    <lineage>
        <taxon>Eukaryota</taxon>
        <taxon>Fungi</taxon>
        <taxon>Dikarya</taxon>
        <taxon>Ascomycota</taxon>
        <taxon>Pezizomycotina</taxon>
        <taxon>Sordariomycetes</taxon>
        <taxon>Hypocreomycetidae</taxon>
        <taxon>Glomerellales</taxon>
        <taxon>Glomerellaceae</taxon>
        <taxon>Colletotrichum</taxon>
        <taxon>Colletotrichum graminicola species complex</taxon>
    </lineage>
</organism>
<feature type="region of interest" description="Disordered" evidence="6">
    <location>
        <begin position="360"/>
        <end position="381"/>
    </location>
</feature>
<dbReference type="GO" id="GO:0016020">
    <property type="term" value="C:membrane"/>
    <property type="evidence" value="ECO:0007669"/>
    <property type="project" value="UniProtKB-SubCell"/>
</dbReference>
<dbReference type="InterPro" id="IPR049326">
    <property type="entry name" value="Rhodopsin_dom_fungi"/>
</dbReference>
<comment type="subcellular location">
    <subcellularLocation>
        <location evidence="1">Membrane</location>
        <topology evidence="1">Multi-pass membrane protein</topology>
    </subcellularLocation>
</comment>
<accession>A0AAD9HTQ9</accession>
<evidence type="ECO:0000256" key="7">
    <source>
        <dbReference type="SAM" id="Phobius"/>
    </source>
</evidence>
<evidence type="ECO:0000256" key="5">
    <source>
        <dbReference type="ARBA" id="ARBA00038359"/>
    </source>
</evidence>
<feature type="compositionally biased region" description="Basic and acidic residues" evidence="6">
    <location>
        <begin position="363"/>
        <end position="373"/>
    </location>
</feature>
<keyword evidence="4 7" id="KW-0472">Membrane</keyword>
<gene>
    <name evidence="9" type="ORF">LX32DRAFT_608051</name>
</gene>
<feature type="domain" description="Rhodopsin" evidence="8">
    <location>
        <begin position="37"/>
        <end position="275"/>
    </location>
</feature>
<evidence type="ECO:0000313" key="10">
    <source>
        <dbReference type="Proteomes" id="UP001232148"/>
    </source>
</evidence>
<feature type="transmembrane region" description="Helical" evidence="7">
    <location>
        <begin position="249"/>
        <end position="270"/>
    </location>
</feature>
<evidence type="ECO:0000256" key="2">
    <source>
        <dbReference type="ARBA" id="ARBA00022692"/>
    </source>
</evidence>
<evidence type="ECO:0000256" key="6">
    <source>
        <dbReference type="SAM" id="MobiDB-lite"/>
    </source>
</evidence>
<feature type="transmembrane region" description="Helical" evidence="7">
    <location>
        <begin position="16"/>
        <end position="41"/>
    </location>
</feature>
<feature type="transmembrane region" description="Helical" evidence="7">
    <location>
        <begin position="53"/>
        <end position="77"/>
    </location>
</feature>
<feature type="transmembrane region" description="Helical" evidence="7">
    <location>
        <begin position="179"/>
        <end position="199"/>
    </location>
</feature>
<protein>
    <recommendedName>
        <fullName evidence="8">Rhodopsin domain-containing protein</fullName>
    </recommendedName>
</protein>
<comment type="caution">
    <text evidence="9">The sequence shown here is derived from an EMBL/GenBank/DDBJ whole genome shotgun (WGS) entry which is preliminary data.</text>
</comment>
<dbReference type="AlphaFoldDB" id="A0AAD9HTQ9"/>
<keyword evidence="2 7" id="KW-0812">Transmembrane</keyword>
<feature type="transmembrane region" description="Helical" evidence="7">
    <location>
        <begin position="211"/>
        <end position="229"/>
    </location>
</feature>
<evidence type="ECO:0000256" key="1">
    <source>
        <dbReference type="ARBA" id="ARBA00004141"/>
    </source>
</evidence>
<keyword evidence="3 7" id="KW-1133">Transmembrane helix</keyword>
<dbReference type="EMBL" id="MU842812">
    <property type="protein sequence ID" value="KAK2034863.1"/>
    <property type="molecule type" value="Genomic_DNA"/>
</dbReference>
<keyword evidence="10" id="KW-1185">Reference proteome</keyword>